<dbReference type="PANTHER" id="PTHR33499:SF40">
    <property type="entry name" value="TRANSPOSASE-ASSOCIATED DOMAIN-CONTAINING PROTEIN"/>
    <property type="match status" value="1"/>
</dbReference>
<organism evidence="1 3">
    <name type="scientific">Cuscuta epithymum</name>
    <dbReference type="NCBI Taxonomy" id="186058"/>
    <lineage>
        <taxon>Eukaryota</taxon>
        <taxon>Viridiplantae</taxon>
        <taxon>Streptophyta</taxon>
        <taxon>Embryophyta</taxon>
        <taxon>Tracheophyta</taxon>
        <taxon>Spermatophyta</taxon>
        <taxon>Magnoliopsida</taxon>
        <taxon>eudicotyledons</taxon>
        <taxon>Gunneridae</taxon>
        <taxon>Pentapetalae</taxon>
        <taxon>asterids</taxon>
        <taxon>lamiids</taxon>
        <taxon>Solanales</taxon>
        <taxon>Convolvulaceae</taxon>
        <taxon>Cuscuteae</taxon>
        <taxon>Cuscuta</taxon>
        <taxon>Cuscuta subgen. Cuscuta</taxon>
    </lineage>
</organism>
<dbReference type="PANTHER" id="PTHR33499">
    <property type="entry name" value="OS12G0282400 PROTEIN-RELATED"/>
    <property type="match status" value="1"/>
</dbReference>
<proteinExistence type="predicted"/>
<protein>
    <submittedName>
        <fullName evidence="1">Uncharacterized protein</fullName>
    </submittedName>
</protein>
<evidence type="ECO:0000313" key="3">
    <source>
        <dbReference type="Proteomes" id="UP001152523"/>
    </source>
</evidence>
<dbReference type="Proteomes" id="UP001152523">
    <property type="component" value="Unassembled WGS sequence"/>
</dbReference>
<dbReference type="AlphaFoldDB" id="A0AAV0E425"/>
<evidence type="ECO:0000313" key="2">
    <source>
        <dbReference type="EMBL" id="CAH9148304.1"/>
    </source>
</evidence>
<name>A0AAV0E425_9ASTE</name>
<dbReference type="EMBL" id="CAMAPF010001161">
    <property type="protein sequence ID" value="CAH9148304.1"/>
    <property type="molecule type" value="Genomic_DNA"/>
</dbReference>
<keyword evidence="3" id="KW-1185">Reference proteome</keyword>
<comment type="caution">
    <text evidence="1">The sequence shown here is derived from an EMBL/GenBank/DDBJ whole genome shotgun (WGS) entry which is preliminary data.</text>
</comment>
<dbReference type="EMBL" id="CAMAPF010000272">
    <property type="protein sequence ID" value="CAH9116323.1"/>
    <property type="molecule type" value="Genomic_DNA"/>
</dbReference>
<reference evidence="1" key="1">
    <citation type="submission" date="2022-07" db="EMBL/GenBank/DDBJ databases">
        <authorList>
            <person name="Macas J."/>
            <person name="Novak P."/>
            <person name="Neumann P."/>
        </authorList>
    </citation>
    <scope>NUCLEOTIDE SEQUENCE</scope>
</reference>
<feature type="non-terminal residue" evidence="1">
    <location>
        <position position="89"/>
    </location>
</feature>
<accession>A0AAV0E425</accession>
<gene>
    <name evidence="1" type="ORF">CEPIT_LOCUS21458</name>
    <name evidence="2" type="ORF">CEPIT_LOCUS44409</name>
</gene>
<evidence type="ECO:0000313" key="1">
    <source>
        <dbReference type="EMBL" id="CAH9116323.1"/>
    </source>
</evidence>
<sequence length="89" mass="10713">MCPLRVHKWNDIGEREKEHMWSAVTDVFSNENMEVYKEHTFKHMKELWGNWRSDLLRNNVTNKNITLKAAYNANPPTGLDKAEWKWLIR</sequence>